<protein>
    <submittedName>
        <fullName evidence="1">PBSX family phage terminase large subunit</fullName>
    </submittedName>
</protein>
<sequence length="415" mass="47823">MAAKLERFSQKQLQVLAWWCAGSPWQDRTAIICDGAVRSGKTLCLGLGFITWAFYAFEGRAFAVCGKTIRSVKRNLIATLLPVLEANGFHCALHHSENRLHVRCGERKNDFYLFGGRDEGSSALIQGMTLAGVLLDEVALMPRSFVEQALARCSLEGSRFWFNCNPEGPQHWFYQEWIRKAEEKKALHLHFRMEDNPSLSTEMRRRYESLYSGTFYERFILGSWTAAQGLVYPFMDAGIFTDPPENCRAYRVSCDYGTANPCSIGLWGLSENTWYRIDEYYFDSRREGYQKTDEEHYRALEALCGQHEVEWVVVDPSAASFIQTIRRHGRFVVIPAVNDVMDGIRRVSVVLKEGRVRICRGCRDAVREFGLYRWNDSRAADTPKKENDHAMDDIRYFVAQLEEEEDFWATAAVRR</sequence>
<dbReference type="Pfam" id="PF03237">
    <property type="entry name" value="Terminase_6N"/>
    <property type="match status" value="1"/>
</dbReference>
<keyword evidence="2" id="KW-1185">Reference proteome</keyword>
<name>A0A328UJT1_9FIRM</name>
<dbReference type="Proteomes" id="UP000249377">
    <property type="component" value="Unassembled WGS sequence"/>
</dbReference>
<dbReference type="Gene3D" id="3.40.50.300">
    <property type="entry name" value="P-loop containing nucleotide triphosphate hydrolases"/>
    <property type="match status" value="1"/>
</dbReference>
<dbReference type="EMBL" id="QLYR01000002">
    <property type="protein sequence ID" value="RAQ29793.1"/>
    <property type="molecule type" value="Genomic_DNA"/>
</dbReference>
<dbReference type="AlphaFoldDB" id="A0A328UJT1"/>
<dbReference type="NCBIfam" id="TIGR01547">
    <property type="entry name" value="phage_term_2"/>
    <property type="match status" value="1"/>
</dbReference>
<reference evidence="1 2" key="1">
    <citation type="submission" date="2018-06" db="EMBL/GenBank/DDBJ databases">
        <title>Noncontiguous genome sequence of Ruminococcaceae bacterium ASD2818.</title>
        <authorList>
            <person name="Chaplin A.V."/>
            <person name="Sokolova S.R."/>
            <person name="Kochetkova T.O."/>
            <person name="Goltsov A.Y."/>
            <person name="Trofimov D.Y."/>
            <person name="Efimov B.A."/>
        </authorList>
    </citation>
    <scope>NUCLEOTIDE SEQUENCE [LARGE SCALE GENOMIC DNA]</scope>
    <source>
        <strain evidence="1 2">ASD2818</strain>
    </source>
</reference>
<dbReference type="Gene3D" id="3.30.420.280">
    <property type="match status" value="1"/>
</dbReference>
<evidence type="ECO:0000313" key="2">
    <source>
        <dbReference type="Proteomes" id="UP000249377"/>
    </source>
</evidence>
<organism evidence="1 2">
    <name type="scientific">Hydrogeniiclostridium mannosilyticum</name>
    <dbReference type="NCBI Taxonomy" id="2764322"/>
    <lineage>
        <taxon>Bacteria</taxon>
        <taxon>Bacillati</taxon>
        <taxon>Bacillota</taxon>
        <taxon>Clostridia</taxon>
        <taxon>Eubacteriales</taxon>
        <taxon>Acutalibacteraceae</taxon>
        <taxon>Hydrogeniiclostridium</taxon>
    </lineage>
</organism>
<dbReference type="InterPro" id="IPR006437">
    <property type="entry name" value="Phage_terminase_lsu"/>
</dbReference>
<accession>A0A328UJT1</accession>
<evidence type="ECO:0000313" key="1">
    <source>
        <dbReference type="EMBL" id="RAQ29793.1"/>
    </source>
</evidence>
<dbReference type="InterPro" id="IPR027417">
    <property type="entry name" value="P-loop_NTPase"/>
</dbReference>
<dbReference type="RefSeq" id="WP_112332222.1">
    <property type="nucleotide sequence ID" value="NZ_QLYR01000002.1"/>
</dbReference>
<gene>
    <name evidence="1" type="ORF">DPQ25_05730</name>
</gene>
<comment type="caution">
    <text evidence="1">The sequence shown here is derived from an EMBL/GenBank/DDBJ whole genome shotgun (WGS) entry which is preliminary data.</text>
</comment>
<proteinExistence type="predicted"/>